<dbReference type="Proteomes" id="UP001500456">
    <property type="component" value="Unassembled WGS sequence"/>
</dbReference>
<reference evidence="9" key="1">
    <citation type="journal article" date="2019" name="Int. J. Syst. Evol. Microbiol.">
        <title>The Global Catalogue of Microorganisms (GCM) 10K type strain sequencing project: providing services to taxonomists for standard genome sequencing and annotation.</title>
        <authorList>
            <consortium name="The Broad Institute Genomics Platform"/>
            <consortium name="The Broad Institute Genome Sequencing Center for Infectious Disease"/>
            <person name="Wu L."/>
            <person name="Ma J."/>
        </authorList>
    </citation>
    <scope>NUCLEOTIDE SEQUENCE [LARGE SCALE GENOMIC DNA]</scope>
    <source>
        <strain evidence="9">JCM 16924</strain>
    </source>
</reference>
<evidence type="ECO:0000256" key="6">
    <source>
        <dbReference type="SAM" id="MobiDB-lite"/>
    </source>
</evidence>
<dbReference type="InterPro" id="IPR036388">
    <property type="entry name" value="WH-like_DNA-bd_sf"/>
</dbReference>
<dbReference type="PANTHER" id="PTHR43133">
    <property type="entry name" value="RNA POLYMERASE ECF-TYPE SIGMA FACTO"/>
    <property type="match status" value="1"/>
</dbReference>
<protein>
    <submittedName>
        <fullName evidence="8">Helix-turn-helix domain-containing protein</fullName>
    </submittedName>
</protein>
<organism evidence="8 9">
    <name type="scientific">Streptomyces plumbiresistens</name>
    <dbReference type="NCBI Taxonomy" id="511811"/>
    <lineage>
        <taxon>Bacteria</taxon>
        <taxon>Bacillati</taxon>
        <taxon>Actinomycetota</taxon>
        <taxon>Actinomycetes</taxon>
        <taxon>Kitasatosporales</taxon>
        <taxon>Streptomycetaceae</taxon>
        <taxon>Streptomyces</taxon>
    </lineage>
</organism>
<evidence type="ECO:0000256" key="3">
    <source>
        <dbReference type="ARBA" id="ARBA00023082"/>
    </source>
</evidence>
<feature type="domain" description="HTH cro/C1-type" evidence="7">
    <location>
        <begin position="16"/>
        <end position="50"/>
    </location>
</feature>
<dbReference type="InterPro" id="IPR010982">
    <property type="entry name" value="Lambda_DNA-bd_dom_sf"/>
</dbReference>
<name>A0ABP7PXP6_9ACTN</name>
<keyword evidence="9" id="KW-1185">Reference proteome</keyword>
<dbReference type="RefSeq" id="WP_345560194.1">
    <property type="nucleotide sequence ID" value="NZ_BAAAZX010000001.1"/>
</dbReference>
<dbReference type="InterPro" id="IPR013249">
    <property type="entry name" value="RNA_pol_sigma70_r4_t2"/>
</dbReference>
<comment type="similarity">
    <text evidence="1">Belongs to the sigma-70 factor family. ECF subfamily.</text>
</comment>
<dbReference type="PROSITE" id="PS50943">
    <property type="entry name" value="HTH_CROC1"/>
    <property type="match status" value="1"/>
</dbReference>
<keyword evidence="5" id="KW-0804">Transcription</keyword>
<evidence type="ECO:0000256" key="4">
    <source>
        <dbReference type="ARBA" id="ARBA00023125"/>
    </source>
</evidence>
<sequence>MTQSPATPLPPPKERRRLREAGSLTQAQVAARVGVTRETVRKWENGRTTPLGRRREAYARLLAELARDTADSPVRTKTPPAPAPEPAPESEPAPAPEAPPAPSPEPALEPDVPAPALTPAQAFDALYAFCAPALVRQAFLLTGRRELARESVERAFQLAWQRWPEVAVDRDPAGWVRATAYEYALSPWHRFRPRHRHPEAPPADASDRALLDVLLHLPPPHRRTLLLYDGVGLDLPETAAETEASTRAAANRLLRAREAVAARLPELSDPTELTRRLAELAATERLRAARPPVVRTASERRARFWTRAAIAFTVALIGTTALTLRTAPRQYEPPVPSGETVQGVPPRVAPGPLSEAERELRSKLREETVSGPQRLVPQGG</sequence>
<dbReference type="InterPro" id="IPR039425">
    <property type="entry name" value="RNA_pol_sigma-70-like"/>
</dbReference>
<dbReference type="Pfam" id="PF08281">
    <property type="entry name" value="Sigma70_r4_2"/>
    <property type="match status" value="1"/>
</dbReference>
<dbReference type="InterPro" id="IPR013324">
    <property type="entry name" value="RNA_pol_sigma_r3/r4-like"/>
</dbReference>
<keyword evidence="2" id="KW-0805">Transcription regulation</keyword>
<keyword evidence="3" id="KW-0731">Sigma factor</keyword>
<evidence type="ECO:0000256" key="5">
    <source>
        <dbReference type="ARBA" id="ARBA00023163"/>
    </source>
</evidence>
<feature type="region of interest" description="Disordered" evidence="6">
    <location>
        <begin position="329"/>
        <end position="380"/>
    </location>
</feature>
<dbReference type="CDD" id="cd00093">
    <property type="entry name" value="HTH_XRE"/>
    <property type="match status" value="1"/>
</dbReference>
<dbReference type="SUPFAM" id="SSF88946">
    <property type="entry name" value="Sigma2 domain of RNA polymerase sigma factors"/>
    <property type="match status" value="1"/>
</dbReference>
<gene>
    <name evidence="8" type="ORF">GCM10022232_00250</name>
</gene>
<dbReference type="PANTHER" id="PTHR43133:SF8">
    <property type="entry name" value="RNA POLYMERASE SIGMA FACTOR HI_1459-RELATED"/>
    <property type="match status" value="1"/>
</dbReference>
<evidence type="ECO:0000259" key="7">
    <source>
        <dbReference type="PROSITE" id="PS50943"/>
    </source>
</evidence>
<dbReference type="InterPro" id="IPR013325">
    <property type="entry name" value="RNA_pol_sigma_r2"/>
</dbReference>
<proteinExistence type="inferred from homology"/>
<dbReference type="SUPFAM" id="SSF88659">
    <property type="entry name" value="Sigma3 and sigma4 domains of RNA polymerase sigma factors"/>
    <property type="match status" value="1"/>
</dbReference>
<comment type="caution">
    <text evidence="8">The sequence shown here is derived from an EMBL/GenBank/DDBJ whole genome shotgun (WGS) entry which is preliminary data.</text>
</comment>
<evidence type="ECO:0000313" key="9">
    <source>
        <dbReference type="Proteomes" id="UP001500456"/>
    </source>
</evidence>
<dbReference type="Pfam" id="PF01381">
    <property type="entry name" value="HTH_3"/>
    <property type="match status" value="1"/>
</dbReference>
<evidence type="ECO:0000256" key="1">
    <source>
        <dbReference type="ARBA" id="ARBA00010641"/>
    </source>
</evidence>
<evidence type="ECO:0000313" key="8">
    <source>
        <dbReference type="EMBL" id="GAA3973164.1"/>
    </source>
</evidence>
<accession>A0ABP7PXP6</accession>
<dbReference type="Gene3D" id="1.10.1740.10">
    <property type="match status" value="1"/>
</dbReference>
<feature type="compositionally biased region" description="Basic and acidic residues" evidence="6">
    <location>
        <begin position="355"/>
        <end position="368"/>
    </location>
</feature>
<feature type="compositionally biased region" description="Pro residues" evidence="6">
    <location>
        <begin position="79"/>
        <end position="107"/>
    </location>
</feature>
<evidence type="ECO:0000256" key="2">
    <source>
        <dbReference type="ARBA" id="ARBA00023015"/>
    </source>
</evidence>
<dbReference type="EMBL" id="BAAAZX010000001">
    <property type="protein sequence ID" value="GAA3973164.1"/>
    <property type="molecule type" value="Genomic_DNA"/>
</dbReference>
<dbReference type="Gene3D" id="1.10.10.10">
    <property type="entry name" value="Winged helix-like DNA-binding domain superfamily/Winged helix DNA-binding domain"/>
    <property type="match status" value="1"/>
</dbReference>
<dbReference type="Gene3D" id="1.10.260.40">
    <property type="entry name" value="lambda repressor-like DNA-binding domains"/>
    <property type="match status" value="1"/>
</dbReference>
<feature type="region of interest" description="Disordered" evidence="6">
    <location>
        <begin position="1"/>
        <end position="115"/>
    </location>
</feature>
<dbReference type="InterPro" id="IPR001387">
    <property type="entry name" value="Cro/C1-type_HTH"/>
</dbReference>
<keyword evidence="4" id="KW-0238">DNA-binding</keyword>
<dbReference type="SUPFAM" id="SSF47413">
    <property type="entry name" value="lambda repressor-like DNA-binding domains"/>
    <property type="match status" value="1"/>
</dbReference>